<dbReference type="AlphaFoldDB" id="A0A644ZNX5"/>
<comment type="caution">
    <text evidence="3">The sequence shown here is derived from an EMBL/GenBank/DDBJ whole genome shotgun (WGS) entry which is preliminary data.</text>
</comment>
<keyword evidence="1" id="KW-1133">Transmembrane helix</keyword>
<dbReference type="InterPro" id="IPR036013">
    <property type="entry name" value="Band_7/SPFH_dom_sf"/>
</dbReference>
<evidence type="ECO:0000313" key="3">
    <source>
        <dbReference type="EMBL" id="MPM42542.1"/>
    </source>
</evidence>
<name>A0A644ZNX5_9ZZZZ</name>
<dbReference type="Pfam" id="PF01145">
    <property type="entry name" value="Band_7"/>
    <property type="match status" value="1"/>
</dbReference>
<proteinExistence type="predicted"/>
<dbReference type="InterPro" id="IPR001107">
    <property type="entry name" value="Band_7"/>
</dbReference>
<sequence>MKKETHIKVMNGYVLLSMTPLLLAGVFIFFANEHPLLGVLSLLLFLFISAGLFTISPNNSKVFLLFGAYKGSLKENGFFWVAPFFLKPSVSLKARNFESERIKVNDKLGNPILISSILVWRVEDTYKAMFEVDNYEQFVKVQTDAAVRKLAGSFPYDQFEDEEASITLSSNFEDVSKRLEDEISERLKLAGLAVIEARIGYLAYAPEIAQAMLKRQQASAIIAARIKMVEGAVGMVEGALKLLSKKNIVELDEEKKAAMVSNLLVVLCGDRETSPVINTGTLNQ</sequence>
<dbReference type="SUPFAM" id="SSF117892">
    <property type="entry name" value="Band 7/SPFH domain"/>
    <property type="match status" value="1"/>
</dbReference>
<organism evidence="3">
    <name type="scientific">bioreactor metagenome</name>
    <dbReference type="NCBI Taxonomy" id="1076179"/>
    <lineage>
        <taxon>unclassified sequences</taxon>
        <taxon>metagenomes</taxon>
        <taxon>ecological metagenomes</taxon>
    </lineage>
</organism>
<evidence type="ECO:0000259" key="2">
    <source>
        <dbReference type="SMART" id="SM00244"/>
    </source>
</evidence>
<feature type="transmembrane region" description="Helical" evidence="1">
    <location>
        <begin position="36"/>
        <end position="55"/>
    </location>
</feature>
<dbReference type="CDD" id="cd03402">
    <property type="entry name" value="SPFH_like_u2"/>
    <property type="match status" value="1"/>
</dbReference>
<protein>
    <recommendedName>
        <fullName evidence="2">Band 7 domain-containing protein</fullName>
    </recommendedName>
</protein>
<reference evidence="3" key="1">
    <citation type="submission" date="2019-08" db="EMBL/GenBank/DDBJ databases">
        <authorList>
            <person name="Kucharzyk K."/>
            <person name="Murdoch R.W."/>
            <person name="Higgins S."/>
            <person name="Loffler F."/>
        </authorList>
    </citation>
    <scope>NUCLEOTIDE SEQUENCE</scope>
</reference>
<feature type="domain" description="Band 7" evidence="2">
    <location>
        <begin position="50"/>
        <end position="216"/>
    </location>
</feature>
<keyword evidence="1" id="KW-0472">Membrane</keyword>
<dbReference type="EMBL" id="VSSQ01009768">
    <property type="protein sequence ID" value="MPM42542.1"/>
    <property type="molecule type" value="Genomic_DNA"/>
</dbReference>
<keyword evidence="1" id="KW-0812">Transmembrane</keyword>
<gene>
    <name evidence="3" type="ORF">SDC9_89208</name>
</gene>
<dbReference type="PANTHER" id="PTHR43446:SF1">
    <property type="entry name" value="BAND 7 DOMAIN-CONTAINING PROTEIN"/>
    <property type="match status" value="1"/>
</dbReference>
<accession>A0A644ZNX5</accession>
<dbReference type="SMART" id="SM00244">
    <property type="entry name" value="PHB"/>
    <property type="match status" value="1"/>
</dbReference>
<feature type="transmembrane region" description="Helical" evidence="1">
    <location>
        <begin position="12"/>
        <end position="30"/>
    </location>
</feature>
<dbReference type="PANTHER" id="PTHR43446">
    <property type="entry name" value="MEMBRANE PROTEIN-RELATED"/>
    <property type="match status" value="1"/>
</dbReference>
<dbReference type="Gene3D" id="3.30.479.30">
    <property type="entry name" value="Band 7 domain"/>
    <property type="match status" value="1"/>
</dbReference>
<evidence type="ECO:0000256" key="1">
    <source>
        <dbReference type="SAM" id="Phobius"/>
    </source>
</evidence>